<feature type="compositionally biased region" description="Polar residues" evidence="1">
    <location>
        <begin position="1"/>
        <end position="17"/>
    </location>
</feature>
<evidence type="ECO:0000256" key="1">
    <source>
        <dbReference type="SAM" id="MobiDB-lite"/>
    </source>
</evidence>
<gene>
    <name evidence="2" type="ORF">C8J28_12716</name>
</gene>
<feature type="region of interest" description="Disordered" evidence="1">
    <location>
        <begin position="1"/>
        <end position="83"/>
    </location>
</feature>
<name>A0A2T5JSZ5_9RHOB</name>
<keyword evidence="3" id="KW-1185">Reference proteome</keyword>
<feature type="region of interest" description="Disordered" evidence="1">
    <location>
        <begin position="100"/>
        <end position="230"/>
    </location>
</feature>
<proteinExistence type="predicted"/>
<dbReference type="AlphaFoldDB" id="A0A2T5JSZ5"/>
<comment type="caution">
    <text evidence="2">The sequence shown here is derived from an EMBL/GenBank/DDBJ whole genome shotgun (WGS) entry which is preliminary data.</text>
</comment>
<accession>A0A2T5JSZ5</accession>
<dbReference type="Proteomes" id="UP000244060">
    <property type="component" value="Unassembled WGS sequence"/>
</dbReference>
<reference evidence="2 3" key="1">
    <citation type="submission" date="2018-04" db="EMBL/GenBank/DDBJ databases">
        <title>Genomic Encyclopedia of Type Strains, Phase III (KMG-III): the genomes of soil and plant-associated and newly described type strains.</title>
        <authorList>
            <person name="Whitman W."/>
        </authorList>
    </citation>
    <scope>NUCLEOTIDE SEQUENCE [LARGE SCALE GENOMIC DNA]</scope>
    <source>
        <strain evidence="2 3">KA25</strain>
    </source>
</reference>
<evidence type="ECO:0000313" key="2">
    <source>
        <dbReference type="EMBL" id="PTR11584.1"/>
    </source>
</evidence>
<protein>
    <submittedName>
        <fullName evidence="2">Uncharacterized protein</fullName>
    </submittedName>
</protein>
<sequence>MRRTVSSPQACTTFLELSSSPSGGVGAGARTGLPPRRGPPGGQDRSGNFRGQSARLSGMNEAAERSRGVTGCHAGVSRMPSTSRPFCRSFVLARRRQPDPIAWHPVGPRPGRTGRCRTQGPCRPHLESRRRNHDPQAARRAPARGLRSFHREFPVLAGPWPRPVASDTGREVAGDEGNEPGSEPGDVRAAGNDRARRQPGAASGDHLFPADRRRDRAVGDLRRAGNVGHL</sequence>
<feature type="compositionally biased region" description="Basic and acidic residues" evidence="1">
    <location>
        <begin position="208"/>
        <end position="223"/>
    </location>
</feature>
<dbReference type="EMBL" id="QAOT01000027">
    <property type="protein sequence ID" value="PTR11584.1"/>
    <property type="molecule type" value="Genomic_DNA"/>
</dbReference>
<feature type="compositionally biased region" description="Basic and acidic residues" evidence="1">
    <location>
        <begin position="124"/>
        <end position="137"/>
    </location>
</feature>
<feature type="compositionally biased region" description="Low complexity" evidence="1">
    <location>
        <begin position="105"/>
        <end position="123"/>
    </location>
</feature>
<evidence type="ECO:0000313" key="3">
    <source>
        <dbReference type="Proteomes" id="UP000244060"/>
    </source>
</evidence>
<organism evidence="2 3">
    <name type="scientific">Cereibacter azotoformans</name>
    <dbReference type="NCBI Taxonomy" id="43057"/>
    <lineage>
        <taxon>Bacteria</taxon>
        <taxon>Pseudomonadati</taxon>
        <taxon>Pseudomonadota</taxon>
        <taxon>Alphaproteobacteria</taxon>
        <taxon>Rhodobacterales</taxon>
        <taxon>Paracoccaceae</taxon>
        <taxon>Cereibacter</taxon>
    </lineage>
</organism>